<accession>A0A0F8X264</accession>
<reference evidence="6" key="1">
    <citation type="journal article" date="2015" name="Nature">
        <title>Complex archaea that bridge the gap between prokaryotes and eukaryotes.</title>
        <authorList>
            <person name="Spang A."/>
            <person name="Saw J.H."/>
            <person name="Jorgensen S.L."/>
            <person name="Zaremba-Niedzwiedzka K."/>
            <person name="Martijn J."/>
            <person name="Lind A.E."/>
            <person name="van Eijk R."/>
            <person name="Schleper C."/>
            <person name="Guy L."/>
            <person name="Ettema T.J."/>
        </authorList>
    </citation>
    <scope>NUCLEOTIDE SEQUENCE</scope>
</reference>
<dbReference type="InterPro" id="IPR024607">
    <property type="entry name" value="Sulfatase_CS"/>
</dbReference>
<dbReference type="PANTHER" id="PTHR42693:SF11">
    <property type="entry name" value="ARYLSULFATASE A"/>
    <property type="match status" value="1"/>
</dbReference>
<dbReference type="PROSITE" id="PS00149">
    <property type="entry name" value="SULFATASE_2"/>
    <property type="match status" value="1"/>
</dbReference>
<keyword evidence="4" id="KW-0106">Calcium</keyword>
<gene>
    <name evidence="6" type="ORF">LCGC14_2996750</name>
</gene>
<evidence type="ECO:0000256" key="3">
    <source>
        <dbReference type="ARBA" id="ARBA00022801"/>
    </source>
</evidence>
<evidence type="ECO:0000313" key="6">
    <source>
        <dbReference type="EMBL" id="KKK63192.1"/>
    </source>
</evidence>
<keyword evidence="2" id="KW-0479">Metal-binding</keyword>
<keyword evidence="3" id="KW-0378">Hydrolase</keyword>
<dbReference type="InterPro" id="IPR050738">
    <property type="entry name" value="Sulfatase"/>
</dbReference>
<dbReference type="Gene3D" id="3.40.720.10">
    <property type="entry name" value="Alkaline Phosphatase, subunit A"/>
    <property type="match status" value="1"/>
</dbReference>
<dbReference type="PROSITE" id="PS00523">
    <property type="entry name" value="SULFATASE_1"/>
    <property type="match status" value="1"/>
</dbReference>
<dbReference type="InterPro" id="IPR000917">
    <property type="entry name" value="Sulfatase_N"/>
</dbReference>
<evidence type="ECO:0000256" key="2">
    <source>
        <dbReference type="ARBA" id="ARBA00022723"/>
    </source>
</evidence>
<evidence type="ECO:0000256" key="4">
    <source>
        <dbReference type="ARBA" id="ARBA00022837"/>
    </source>
</evidence>
<protein>
    <recommendedName>
        <fullName evidence="5">Sulfatase N-terminal domain-containing protein</fullName>
    </recommendedName>
</protein>
<feature type="domain" description="Sulfatase N-terminal" evidence="5">
    <location>
        <begin position="9"/>
        <end position="145"/>
    </location>
</feature>
<comment type="caution">
    <text evidence="6">The sequence shown here is derived from an EMBL/GenBank/DDBJ whole genome shotgun (WGS) entry which is preliminary data.</text>
</comment>
<evidence type="ECO:0000256" key="1">
    <source>
        <dbReference type="ARBA" id="ARBA00008779"/>
    </source>
</evidence>
<proteinExistence type="inferred from homology"/>
<dbReference type="InterPro" id="IPR017850">
    <property type="entry name" value="Alkaline_phosphatase_core_sf"/>
</dbReference>
<dbReference type="SUPFAM" id="SSF53649">
    <property type="entry name" value="Alkaline phosphatase-like"/>
    <property type="match status" value="1"/>
</dbReference>
<comment type="similarity">
    <text evidence="1">Belongs to the sulfatase family.</text>
</comment>
<feature type="non-terminal residue" evidence="6">
    <location>
        <position position="165"/>
    </location>
</feature>
<dbReference type="PANTHER" id="PTHR42693">
    <property type="entry name" value="ARYLSULFATASE FAMILY MEMBER"/>
    <property type="match status" value="1"/>
</dbReference>
<dbReference type="GO" id="GO:0046872">
    <property type="term" value="F:metal ion binding"/>
    <property type="evidence" value="ECO:0007669"/>
    <property type="project" value="UniProtKB-KW"/>
</dbReference>
<dbReference type="EMBL" id="LAZR01061630">
    <property type="protein sequence ID" value="KKK63192.1"/>
    <property type="molecule type" value="Genomic_DNA"/>
</dbReference>
<name>A0A0F8X264_9ZZZZ</name>
<sequence>MALQAESPPNLVVIFADDLGYGDLGCYGHPTIRTPNLDRMAAEGQRWTNFYSAASVCTPSRAALLTGRLPIRSGMCSSRRRVLFPDSAGGLPQREVTLAEALKDLGYATAAIGKWHLGHLPAYLPTSNGFDSYFGIPYSNDMDRVADSPRGGQAFSQPKIRYWNV</sequence>
<dbReference type="AlphaFoldDB" id="A0A0F8X264"/>
<organism evidence="6">
    <name type="scientific">marine sediment metagenome</name>
    <dbReference type="NCBI Taxonomy" id="412755"/>
    <lineage>
        <taxon>unclassified sequences</taxon>
        <taxon>metagenomes</taxon>
        <taxon>ecological metagenomes</taxon>
    </lineage>
</organism>
<dbReference type="Pfam" id="PF00884">
    <property type="entry name" value="Sulfatase"/>
    <property type="match status" value="1"/>
</dbReference>
<dbReference type="GO" id="GO:0004065">
    <property type="term" value="F:arylsulfatase activity"/>
    <property type="evidence" value="ECO:0007669"/>
    <property type="project" value="TreeGrafter"/>
</dbReference>
<evidence type="ECO:0000259" key="5">
    <source>
        <dbReference type="Pfam" id="PF00884"/>
    </source>
</evidence>